<dbReference type="SMR" id="A0A194W6N3"/>
<dbReference type="GO" id="GO:0005737">
    <property type="term" value="C:cytoplasm"/>
    <property type="evidence" value="ECO:0007669"/>
    <property type="project" value="TreeGrafter"/>
</dbReference>
<dbReference type="EMBL" id="CM003104">
    <property type="protein sequence ID" value="KUI71735.1"/>
    <property type="molecule type" value="Genomic_DNA"/>
</dbReference>
<dbReference type="PANTHER" id="PTHR14614">
    <property type="entry name" value="HEPATOCELLULAR CARCINOMA-ASSOCIATED ANTIGEN"/>
    <property type="match status" value="1"/>
</dbReference>
<gene>
    <name evidence="1" type="ORF">VM1G_06690</name>
</gene>
<name>A0A194W6N3_CYTMA</name>
<dbReference type="InterPro" id="IPR029063">
    <property type="entry name" value="SAM-dependent_MTases_sf"/>
</dbReference>
<dbReference type="Gene3D" id="3.40.50.150">
    <property type="entry name" value="Vaccinia Virus protein VP39"/>
    <property type="match status" value="1"/>
</dbReference>
<dbReference type="OrthoDB" id="407325at2759"/>
<protein>
    <submittedName>
        <fullName evidence="1">Protein N-methyltransferase NNT1</fullName>
    </submittedName>
</protein>
<dbReference type="Proteomes" id="UP000078559">
    <property type="component" value="Chromosome 7"/>
</dbReference>
<dbReference type="AlphaFoldDB" id="A0A194W6N3"/>
<organism evidence="1 2">
    <name type="scientific">Cytospora mali</name>
    <name type="common">Apple Valsa canker fungus</name>
    <name type="synonym">Valsa mali</name>
    <dbReference type="NCBI Taxonomy" id="578113"/>
    <lineage>
        <taxon>Eukaryota</taxon>
        <taxon>Fungi</taxon>
        <taxon>Dikarya</taxon>
        <taxon>Ascomycota</taxon>
        <taxon>Pezizomycotina</taxon>
        <taxon>Sordariomycetes</taxon>
        <taxon>Sordariomycetidae</taxon>
        <taxon>Diaporthales</taxon>
        <taxon>Cytosporaceae</taxon>
        <taxon>Cytospora</taxon>
    </lineage>
</organism>
<dbReference type="InterPro" id="IPR019410">
    <property type="entry name" value="Methyltransf_16"/>
</dbReference>
<dbReference type="GO" id="GO:0008757">
    <property type="term" value="F:S-adenosylmethionine-dependent methyltransferase activity"/>
    <property type="evidence" value="ECO:0007669"/>
    <property type="project" value="UniProtKB-ARBA"/>
</dbReference>
<proteinExistence type="predicted"/>
<dbReference type="Pfam" id="PF10294">
    <property type="entry name" value="Methyltransf_16"/>
    <property type="match status" value="1"/>
</dbReference>
<accession>A0A194W6N3</accession>
<sequence>MALTSRISLTGAPAEDPEDFFGSSLGVIFPDDVMNQHGESDHGLLYQSPHLPKPLHISLAAPAGDEDRRLFSHYLWNASLLLAELVEAGTLRLPGPDRAPTPETSPPLGPPPASHFDVTGLATVELGAGTALPSLLAALLGAQRTVMTDYPAPAVLSNLRANVARSARAEFSPLGSLAEVEAGGHSWGEFSTELAGRGKGVFDRVLACDCLWMPWQHENLRRSIGWFLKESEEARCWVVAGFHTGREKMRGFFEDDGLRGAGLEVERIWERDCDGVEREWAWDRGYEDPVGRKRWLVCAILKRRKAGESNGVDGTGNGEAR</sequence>
<evidence type="ECO:0000313" key="2">
    <source>
        <dbReference type="Proteomes" id="UP000078559"/>
    </source>
</evidence>
<evidence type="ECO:0000313" key="1">
    <source>
        <dbReference type="EMBL" id="KUI71735.1"/>
    </source>
</evidence>
<keyword evidence="2" id="KW-1185">Reference proteome</keyword>
<dbReference type="PANTHER" id="PTHR14614:SF104">
    <property type="entry name" value="N-METHYLTRANSFERASE, PUTATIVE (AFU_ORTHOLOGUE AFUA_1G17750)-RELATED"/>
    <property type="match status" value="1"/>
</dbReference>
<reference evidence="1" key="1">
    <citation type="submission" date="2014-12" db="EMBL/GenBank/DDBJ databases">
        <title>Genome Sequence of Valsa Canker Pathogens Uncovers a Specific Adaption of Colonization on Woody Bark.</title>
        <authorList>
            <person name="Yin Z."/>
            <person name="Liu H."/>
            <person name="Gao X."/>
            <person name="Li Z."/>
            <person name="Song N."/>
            <person name="Ke X."/>
            <person name="Dai Q."/>
            <person name="Wu Y."/>
            <person name="Sun Y."/>
            <person name="Xu J.-R."/>
            <person name="Kang Z.K."/>
            <person name="Wang L."/>
            <person name="Huang L."/>
        </authorList>
    </citation>
    <scope>NUCLEOTIDE SEQUENCE [LARGE SCALE GENOMIC DNA]</scope>
    <source>
        <strain evidence="1">03-8</strain>
    </source>
</reference>